<name>A0A3M7QE15_BRAPC</name>
<proteinExistence type="predicted"/>
<reference evidence="1 2" key="1">
    <citation type="journal article" date="2018" name="Sci. Rep.">
        <title>Genomic signatures of local adaptation to the degree of environmental predictability in rotifers.</title>
        <authorList>
            <person name="Franch-Gras L."/>
            <person name="Hahn C."/>
            <person name="Garcia-Roger E.M."/>
            <person name="Carmona M.J."/>
            <person name="Serra M."/>
            <person name="Gomez A."/>
        </authorList>
    </citation>
    <scope>NUCLEOTIDE SEQUENCE [LARGE SCALE GENOMIC DNA]</scope>
    <source>
        <strain evidence="1">HYR1</strain>
    </source>
</reference>
<gene>
    <name evidence="1" type="ORF">BpHYR1_037955</name>
</gene>
<organism evidence="1 2">
    <name type="scientific">Brachionus plicatilis</name>
    <name type="common">Marine rotifer</name>
    <name type="synonym">Brachionus muelleri</name>
    <dbReference type="NCBI Taxonomy" id="10195"/>
    <lineage>
        <taxon>Eukaryota</taxon>
        <taxon>Metazoa</taxon>
        <taxon>Spiralia</taxon>
        <taxon>Gnathifera</taxon>
        <taxon>Rotifera</taxon>
        <taxon>Eurotatoria</taxon>
        <taxon>Monogononta</taxon>
        <taxon>Pseudotrocha</taxon>
        <taxon>Ploima</taxon>
        <taxon>Brachionidae</taxon>
        <taxon>Brachionus</taxon>
    </lineage>
</organism>
<protein>
    <submittedName>
        <fullName evidence="1">Uncharacterized protein</fullName>
    </submittedName>
</protein>
<evidence type="ECO:0000313" key="1">
    <source>
        <dbReference type="EMBL" id="RNA09444.1"/>
    </source>
</evidence>
<evidence type="ECO:0000313" key="2">
    <source>
        <dbReference type="Proteomes" id="UP000276133"/>
    </source>
</evidence>
<dbReference type="EMBL" id="REGN01006468">
    <property type="protein sequence ID" value="RNA09444.1"/>
    <property type="molecule type" value="Genomic_DNA"/>
</dbReference>
<sequence>MVIPRFFSSGALSISSYFLALARFISWRTQVIAAIGTLVPNREFKISVSLILAKLQKKIFGIVDTINFYHRSNNDVD</sequence>
<accession>A0A3M7QE15</accession>
<dbReference type="Proteomes" id="UP000276133">
    <property type="component" value="Unassembled WGS sequence"/>
</dbReference>
<dbReference type="AlphaFoldDB" id="A0A3M7QE15"/>
<comment type="caution">
    <text evidence="1">The sequence shown here is derived from an EMBL/GenBank/DDBJ whole genome shotgun (WGS) entry which is preliminary data.</text>
</comment>
<keyword evidence="2" id="KW-1185">Reference proteome</keyword>